<comment type="caution">
    <text evidence="1">The sequence shown here is derived from an EMBL/GenBank/DDBJ whole genome shotgun (WGS) entry which is preliminary data.</text>
</comment>
<dbReference type="EMBL" id="SDGV01000021">
    <property type="protein sequence ID" value="THB60576.1"/>
    <property type="molecule type" value="Genomic_DNA"/>
</dbReference>
<organism evidence="1 2">
    <name type="scientific">Vagococcus silagei</name>
    <dbReference type="NCBI Taxonomy" id="2508885"/>
    <lineage>
        <taxon>Bacteria</taxon>
        <taxon>Bacillati</taxon>
        <taxon>Bacillota</taxon>
        <taxon>Bacilli</taxon>
        <taxon>Lactobacillales</taxon>
        <taxon>Enterococcaceae</taxon>
        <taxon>Vagococcus</taxon>
    </lineage>
</organism>
<dbReference type="OrthoDB" id="2662123at2"/>
<dbReference type="Proteomes" id="UP000310506">
    <property type="component" value="Unassembled WGS sequence"/>
</dbReference>
<gene>
    <name evidence="1" type="ORF">ESZ54_09545</name>
</gene>
<accession>A0A4S3B565</accession>
<dbReference type="AlphaFoldDB" id="A0A4S3B565"/>
<evidence type="ECO:0000313" key="2">
    <source>
        <dbReference type="Proteomes" id="UP000310506"/>
    </source>
</evidence>
<keyword evidence="2" id="KW-1185">Reference proteome</keyword>
<protein>
    <submittedName>
        <fullName evidence="1">YvrJ family protein</fullName>
    </submittedName>
</protein>
<proteinExistence type="predicted"/>
<dbReference type="InterPro" id="IPR024419">
    <property type="entry name" value="YvrJ"/>
</dbReference>
<name>A0A4S3B565_9ENTE</name>
<evidence type="ECO:0000313" key="1">
    <source>
        <dbReference type="EMBL" id="THB60576.1"/>
    </source>
</evidence>
<dbReference type="Pfam" id="PF12841">
    <property type="entry name" value="YvrJ"/>
    <property type="match status" value="1"/>
</dbReference>
<dbReference type="RefSeq" id="WP_136137454.1">
    <property type="nucleotide sequence ID" value="NZ_SDGV01000021.1"/>
</dbReference>
<reference evidence="1 2" key="1">
    <citation type="submission" date="2019-01" db="EMBL/GenBank/DDBJ databases">
        <title>Vagococcus silagei sp. nov. isolated from brewer's grain.</title>
        <authorList>
            <person name="Guu J.-R."/>
        </authorList>
    </citation>
    <scope>NUCLEOTIDE SEQUENCE [LARGE SCALE GENOMIC DNA]</scope>
    <source>
        <strain evidence="1 2">2B-2</strain>
    </source>
</reference>
<sequence>MSDILKFFNQETFAVAVSIFLLVRVESKLDDLTQAIAKLSTIIMSHQKD</sequence>